<dbReference type="InterPro" id="IPR036047">
    <property type="entry name" value="F-box-like_dom_sf"/>
</dbReference>
<dbReference type="EMBL" id="LNIX01000001">
    <property type="protein sequence ID" value="OXA62291.1"/>
    <property type="molecule type" value="Genomic_DNA"/>
</dbReference>
<accession>A0A226EZK7</accession>
<dbReference type="PANTHER" id="PTHR13318">
    <property type="entry name" value="PARTNER OF PAIRED, ISOFORM B-RELATED"/>
    <property type="match status" value="1"/>
</dbReference>
<sequence>MGVNLSTPNFNPRDDQLLLPNEILYNIASNLSPRDVFWAQRVCRSWFLFGLTDSERFLGDAFGINCQGSEDRLHQLALHYQRNEQEAQGINAEDETHNYPLPLRTAAFFLENLELTRNPLSLKFWSLFSDTITRLEFTDCAVLPRICVDVKDNDGNVVNVDTNFSLGCPNLKKLALRNMDKSFMMGAQFIQFHQILHLSNLVSLDVSCNKNITDKILLNLLLKTEKLESLNLMGCPLVLARAVHNRFYPQALNSEESGPVEFSDHIFSFETIVKHFLTRPKGAHMNELILKATPLTSYTLELIRDPAIFTWESLDLSYCRELKKDAIHSVLSAHSQSLKKLSLKSDGRGLMVLDVLKEISLPNLESLSIRNGKFDRGAVSVFETMPKLRKLSCANPFRSPVVVGSLMQIQQQVFSKLKNITHLSLAHSNEFVNNGLLQVIILNMKQIKKLHLPGCESLSDFGLTGIVSQPEERNLEEGDPNIRLPLWLLSPGGGGSGPKRTVELESEFDSLIDEGRYPKELGPGLYNSRRNSTGCLSDLKFVAEQLGCHL</sequence>
<dbReference type="Proteomes" id="UP000198287">
    <property type="component" value="Unassembled WGS sequence"/>
</dbReference>
<evidence type="ECO:0000256" key="1">
    <source>
        <dbReference type="ARBA" id="ARBA00022786"/>
    </source>
</evidence>
<dbReference type="GO" id="GO:0032981">
    <property type="term" value="P:mitochondrial respiratory chain complex I assembly"/>
    <property type="evidence" value="ECO:0007669"/>
    <property type="project" value="TreeGrafter"/>
</dbReference>
<dbReference type="InterPro" id="IPR006553">
    <property type="entry name" value="Leu-rich_rpt_Cys-con_subtyp"/>
</dbReference>
<comment type="caution">
    <text evidence="3">The sequence shown here is derived from an EMBL/GenBank/DDBJ whole genome shotgun (WGS) entry which is preliminary data.</text>
</comment>
<dbReference type="Pfam" id="PF12937">
    <property type="entry name" value="F-box-like"/>
    <property type="match status" value="1"/>
</dbReference>
<dbReference type="SUPFAM" id="SSF81383">
    <property type="entry name" value="F-box domain"/>
    <property type="match status" value="1"/>
</dbReference>
<keyword evidence="4" id="KW-1185">Reference proteome</keyword>
<proteinExistence type="predicted"/>
<dbReference type="InterPro" id="IPR001810">
    <property type="entry name" value="F-box_dom"/>
</dbReference>
<dbReference type="STRING" id="158441.A0A226EZK7"/>
<dbReference type="GO" id="GO:0005739">
    <property type="term" value="C:mitochondrion"/>
    <property type="evidence" value="ECO:0007669"/>
    <property type="project" value="GOC"/>
</dbReference>
<evidence type="ECO:0000259" key="2">
    <source>
        <dbReference type="PROSITE" id="PS50181"/>
    </source>
</evidence>
<dbReference type="InterPro" id="IPR032675">
    <property type="entry name" value="LRR_dom_sf"/>
</dbReference>
<dbReference type="Gene3D" id="1.20.1280.50">
    <property type="match status" value="1"/>
</dbReference>
<feature type="domain" description="F-box" evidence="2">
    <location>
        <begin position="13"/>
        <end position="61"/>
    </location>
</feature>
<dbReference type="OrthoDB" id="27842at2759"/>
<organism evidence="3 4">
    <name type="scientific">Folsomia candida</name>
    <name type="common">Springtail</name>
    <dbReference type="NCBI Taxonomy" id="158441"/>
    <lineage>
        <taxon>Eukaryota</taxon>
        <taxon>Metazoa</taxon>
        <taxon>Ecdysozoa</taxon>
        <taxon>Arthropoda</taxon>
        <taxon>Hexapoda</taxon>
        <taxon>Collembola</taxon>
        <taxon>Entomobryomorpha</taxon>
        <taxon>Isotomoidea</taxon>
        <taxon>Isotomidae</taxon>
        <taxon>Proisotominae</taxon>
        <taxon>Folsomia</taxon>
    </lineage>
</organism>
<dbReference type="AlphaFoldDB" id="A0A226EZK7"/>
<dbReference type="PANTHER" id="PTHR13318:SF186">
    <property type="entry name" value="DISTAL MEMBRANE-ARM ASSEMBLY COMPLEX PROTEIN 2"/>
    <property type="match status" value="1"/>
</dbReference>
<evidence type="ECO:0000313" key="3">
    <source>
        <dbReference type="EMBL" id="OXA62291.1"/>
    </source>
</evidence>
<gene>
    <name evidence="3" type="ORF">Fcan01_03280</name>
</gene>
<evidence type="ECO:0000313" key="4">
    <source>
        <dbReference type="Proteomes" id="UP000198287"/>
    </source>
</evidence>
<name>A0A226EZK7_FOLCA</name>
<dbReference type="PROSITE" id="PS50181">
    <property type="entry name" value="FBOX"/>
    <property type="match status" value="1"/>
</dbReference>
<dbReference type="GO" id="GO:0019005">
    <property type="term" value="C:SCF ubiquitin ligase complex"/>
    <property type="evidence" value="ECO:0007669"/>
    <property type="project" value="TreeGrafter"/>
</dbReference>
<dbReference type="SUPFAM" id="SSF52047">
    <property type="entry name" value="RNI-like"/>
    <property type="match status" value="2"/>
</dbReference>
<dbReference type="Gene3D" id="3.80.10.10">
    <property type="entry name" value="Ribonuclease Inhibitor"/>
    <property type="match status" value="2"/>
</dbReference>
<protein>
    <recommendedName>
        <fullName evidence="2">F-box domain-containing protein</fullName>
    </recommendedName>
</protein>
<reference evidence="3 4" key="1">
    <citation type="submission" date="2015-12" db="EMBL/GenBank/DDBJ databases">
        <title>The genome of Folsomia candida.</title>
        <authorList>
            <person name="Faddeeva A."/>
            <person name="Derks M.F."/>
            <person name="Anvar Y."/>
            <person name="Smit S."/>
            <person name="Van Straalen N."/>
            <person name="Roelofs D."/>
        </authorList>
    </citation>
    <scope>NUCLEOTIDE SEQUENCE [LARGE SCALE GENOMIC DNA]</scope>
    <source>
        <strain evidence="3 4">VU population</strain>
        <tissue evidence="3">Whole body</tissue>
    </source>
</reference>
<dbReference type="GO" id="GO:0031146">
    <property type="term" value="P:SCF-dependent proteasomal ubiquitin-dependent protein catabolic process"/>
    <property type="evidence" value="ECO:0007669"/>
    <property type="project" value="TreeGrafter"/>
</dbReference>
<dbReference type="SMART" id="SM00367">
    <property type="entry name" value="LRR_CC"/>
    <property type="match status" value="3"/>
</dbReference>
<keyword evidence="1" id="KW-0833">Ubl conjugation pathway</keyword>